<evidence type="ECO:0000313" key="1">
    <source>
        <dbReference type="Proteomes" id="UP000887565"/>
    </source>
</evidence>
<name>A0A915J8G6_ROMCU</name>
<dbReference type="WBParaSite" id="nRc.2.0.1.t22014-RA">
    <property type="protein sequence ID" value="nRc.2.0.1.t22014-RA"/>
    <property type="gene ID" value="nRc.2.0.1.g22014"/>
</dbReference>
<reference evidence="2" key="1">
    <citation type="submission" date="2022-11" db="UniProtKB">
        <authorList>
            <consortium name="WormBaseParasite"/>
        </authorList>
    </citation>
    <scope>IDENTIFICATION</scope>
</reference>
<dbReference type="Proteomes" id="UP000887565">
    <property type="component" value="Unplaced"/>
</dbReference>
<accession>A0A915J8G6</accession>
<keyword evidence="1" id="KW-1185">Reference proteome</keyword>
<dbReference type="AlphaFoldDB" id="A0A915J8G6"/>
<evidence type="ECO:0000313" key="2">
    <source>
        <dbReference type="WBParaSite" id="nRc.2.0.1.t22014-RA"/>
    </source>
</evidence>
<protein>
    <submittedName>
        <fullName evidence="2">Uncharacterized protein</fullName>
    </submittedName>
</protein>
<organism evidence="1 2">
    <name type="scientific">Romanomermis culicivorax</name>
    <name type="common">Nematode worm</name>
    <dbReference type="NCBI Taxonomy" id="13658"/>
    <lineage>
        <taxon>Eukaryota</taxon>
        <taxon>Metazoa</taxon>
        <taxon>Ecdysozoa</taxon>
        <taxon>Nematoda</taxon>
        <taxon>Enoplea</taxon>
        <taxon>Dorylaimia</taxon>
        <taxon>Mermithida</taxon>
        <taxon>Mermithoidea</taxon>
        <taxon>Mermithidae</taxon>
        <taxon>Romanomermis</taxon>
    </lineage>
</organism>
<proteinExistence type="predicted"/>
<sequence length="101" mass="11856">MFDDPKRLQAAITSAMKNGLTDRLIELLNFLVSPMYKLAIRDHLQFETDPVLPPIQHEVDDMWMDRITAIQPLRDRTYQGTHYHYLPSIILSLLQVDGDWF</sequence>